<feature type="region of interest" description="Disordered" evidence="1">
    <location>
        <begin position="135"/>
        <end position="162"/>
    </location>
</feature>
<evidence type="ECO:0000313" key="3">
    <source>
        <dbReference type="Proteomes" id="UP000184144"/>
    </source>
</evidence>
<dbReference type="EMBL" id="FQUV01000009">
    <property type="protein sequence ID" value="SHF65551.1"/>
    <property type="molecule type" value="Genomic_DNA"/>
</dbReference>
<evidence type="ECO:0000256" key="1">
    <source>
        <dbReference type="SAM" id="MobiDB-lite"/>
    </source>
</evidence>
<gene>
    <name evidence="2" type="ORF">SAMN05444273_10915</name>
</gene>
<proteinExistence type="predicted"/>
<accession>A0A1M5DF75</accession>
<keyword evidence="3" id="KW-1185">Reference proteome</keyword>
<organism evidence="2 3">
    <name type="scientific">Litoreibacter ascidiaceicola</name>
    <dbReference type="NCBI Taxonomy" id="1486859"/>
    <lineage>
        <taxon>Bacteria</taxon>
        <taxon>Pseudomonadati</taxon>
        <taxon>Pseudomonadota</taxon>
        <taxon>Alphaproteobacteria</taxon>
        <taxon>Rhodobacterales</taxon>
        <taxon>Roseobacteraceae</taxon>
        <taxon>Litoreibacter</taxon>
    </lineage>
</organism>
<sequence length="198" mass="21862">MLRQGLDDRDACTAYTVVRIATRPAFCCIRTVQIAATKAAAANWRSVRDLIVEQSCNEREDCDCQILPSSMERSDEIRCAAKRSLLHVRRNAASAIAALAQVRSVPLCRPSNLVRRTTGLVNYARSMVALHLTHLSQKPPPPASAALPALPDHPQPDRDDLGRHRRVPQAAFLLDLQSSFLAVAALLRQRPELPPTVF</sequence>
<name>A0A1M5DF75_9RHOB</name>
<protein>
    <submittedName>
        <fullName evidence="2">Uncharacterized protein</fullName>
    </submittedName>
</protein>
<dbReference type="STRING" id="1486859.SAMN05444273_10915"/>
<dbReference type="AlphaFoldDB" id="A0A1M5DF75"/>
<evidence type="ECO:0000313" key="2">
    <source>
        <dbReference type="EMBL" id="SHF65551.1"/>
    </source>
</evidence>
<dbReference type="Proteomes" id="UP000184144">
    <property type="component" value="Unassembled WGS sequence"/>
</dbReference>
<reference evidence="3" key="1">
    <citation type="submission" date="2016-11" db="EMBL/GenBank/DDBJ databases">
        <authorList>
            <person name="Varghese N."/>
            <person name="Submissions S."/>
        </authorList>
    </citation>
    <scope>NUCLEOTIDE SEQUENCE [LARGE SCALE GENOMIC DNA]</scope>
    <source>
        <strain evidence="3">DSM 100566</strain>
    </source>
</reference>